<dbReference type="PROSITE" id="PS50865">
    <property type="entry name" value="ZF_MYND_2"/>
    <property type="match status" value="1"/>
</dbReference>
<evidence type="ECO:0000313" key="6">
    <source>
        <dbReference type="EMBL" id="KAL3787752.1"/>
    </source>
</evidence>
<evidence type="ECO:0000313" key="7">
    <source>
        <dbReference type="Proteomes" id="UP001530400"/>
    </source>
</evidence>
<protein>
    <recommendedName>
        <fullName evidence="5">MYND-type domain-containing protein</fullName>
    </recommendedName>
</protein>
<dbReference type="Gene3D" id="6.10.140.2220">
    <property type="match status" value="1"/>
</dbReference>
<accession>A0ABD3PIL3</accession>
<feature type="domain" description="MYND-type" evidence="5">
    <location>
        <begin position="1"/>
        <end position="36"/>
    </location>
</feature>
<keyword evidence="3" id="KW-0862">Zinc</keyword>
<keyword evidence="2 4" id="KW-0863">Zinc-finger</keyword>
<dbReference type="Pfam" id="PF01753">
    <property type="entry name" value="zf-MYND"/>
    <property type="match status" value="1"/>
</dbReference>
<evidence type="ECO:0000256" key="1">
    <source>
        <dbReference type="ARBA" id="ARBA00022723"/>
    </source>
</evidence>
<organism evidence="6 7">
    <name type="scientific">Cyclotella atomus</name>
    <dbReference type="NCBI Taxonomy" id="382360"/>
    <lineage>
        <taxon>Eukaryota</taxon>
        <taxon>Sar</taxon>
        <taxon>Stramenopiles</taxon>
        <taxon>Ochrophyta</taxon>
        <taxon>Bacillariophyta</taxon>
        <taxon>Coscinodiscophyceae</taxon>
        <taxon>Thalassiosirophycidae</taxon>
        <taxon>Stephanodiscales</taxon>
        <taxon>Stephanodiscaceae</taxon>
        <taxon>Cyclotella</taxon>
    </lineage>
</organism>
<dbReference type="Proteomes" id="UP001530400">
    <property type="component" value="Unassembled WGS sequence"/>
</dbReference>
<dbReference type="SUPFAM" id="SSF144232">
    <property type="entry name" value="HIT/MYND zinc finger-like"/>
    <property type="match status" value="1"/>
</dbReference>
<dbReference type="GO" id="GO:0008270">
    <property type="term" value="F:zinc ion binding"/>
    <property type="evidence" value="ECO:0007669"/>
    <property type="project" value="UniProtKB-KW"/>
</dbReference>
<comment type="caution">
    <text evidence="6">The sequence shown here is derived from an EMBL/GenBank/DDBJ whole genome shotgun (WGS) entry which is preliminary data.</text>
</comment>
<dbReference type="EMBL" id="JALLPJ020000598">
    <property type="protein sequence ID" value="KAL3787752.1"/>
    <property type="molecule type" value="Genomic_DNA"/>
</dbReference>
<keyword evidence="1" id="KW-0479">Metal-binding</keyword>
<sequence length="123" mass="14279">MPASDDKLKACSACKLVKYCNQSCQSAHRHQHKKECQKRAAELKEERDKDAVFHAELMEILELSEDVKAPPERPDCPINIFIRLGVGSRYIMKLFQVRYSIRLLWQHITFISSEGEKRCIMNA</sequence>
<evidence type="ECO:0000256" key="3">
    <source>
        <dbReference type="ARBA" id="ARBA00022833"/>
    </source>
</evidence>
<keyword evidence="7" id="KW-1185">Reference proteome</keyword>
<proteinExistence type="predicted"/>
<evidence type="ECO:0000259" key="5">
    <source>
        <dbReference type="PROSITE" id="PS50865"/>
    </source>
</evidence>
<dbReference type="AlphaFoldDB" id="A0ABD3PIL3"/>
<name>A0ABD3PIL3_9STRA</name>
<reference evidence="6 7" key="1">
    <citation type="submission" date="2024-10" db="EMBL/GenBank/DDBJ databases">
        <title>Updated reference genomes for cyclostephanoid diatoms.</title>
        <authorList>
            <person name="Roberts W.R."/>
            <person name="Alverson A.J."/>
        </authorList>
    </citation>
    <scope>NUCLEOTIDE SEQUENCE [LARGE SCALE GENOMIC DNA]</scope>
    <source>
        <strain evidence="6 7">AJA010-31</strain>
    </source>
</reference>
<dbReference type="InterPro" id="IPR002893">
    <property type="entry name" value="Znf_MYND"/>
</dbReference>
<evidence type="ECO:0000256" key="4">
    <source>
        <dbReference type="PROSITE-ProRule" id="PRU00134"/>
    </source>
</evidence>
<evidence type="ECO:0000256" key="2">
    <source>
        <dbReference type="ARBA" id="ARBA00022771"/>
    </source>
</evidence>
<gene>
    <name evidence="6" type="ORF">ACHAWO_008791</name>
</gene>